<evidence type="ECO:0000256" key="2">
    <source>
        <dbReference type="SAM" id="SignalP"/>
    </source>
</evidence>
<feature type="chain" id="PRO_5013964114" description="Link domain-containing protein" evidence="2">
    <location>
        <begin position="22"/>
        <end position="517"/>
    </location>
</feature>
<keyword evidence="1" id="KW-0472">Membrane</keyword>
<dbReference type="AlphaFoldDB" id="A0A2H0TZ81"/>
<sequence length="517" mass="57028">MKKLFVILVFSFLLIPQASQAVDQRCWVKEDCKTFRTNYGATDALGGFYDAATHDDARKACETNGDGVDVFGREIGFCLPVGETVTAITFGGQNKFTNIGEFIKFIYKYGFIVGAVVAVMVIIVAGIMYIFSGGNSDTVGQAKKKIFGALIGLALMALSYTILNNLNPYLTNWRLPGIWAINAEGTTPYACNKLPATSQIAIAKKSEEAKATTAMSEAQWFIPNNNSAPSRPTVNPIVAGLSLLQEQNNLKNKSVCGFDYFIKGEKEDQFCRGDYCTPGNLCIQGVNETNRSCIQAKIAGKIYATGFFSKAVGDSNFFVKAGFGLATDFWAWKWITNISIIALCQNEGRFKDSSALEDSTPEDKINKKTMEENYLMNYTSADVDNLASDCKNSAVVGFVFKVDVNNSNDPTDETHMLGLDENGNMVDLCPYNDVGINTTEESNDNPCWAYIYSAKPGMWSFPYFITAELLKKGFIMDIDVSKITYVNINCFSAICPSKTKLNILNNIYGKKWGFIYQ</sequence>
<evidence type="ECO:0000256" key="1">
    <source>
        <dbReference type="SAM" id="Phobius"/>
    </source>
</evidence>
<dbReference type="EMBL" id="PFBU01000020">
    <property type="protein sequence ID" value="PIR78529.1"/>
    <property type="molecule type" value="Genomic_DNA"/>
</dbReference>
<protein>
    <recommendedName>
        <fullName evidence="5">Link domain-containing protein</fullName>
    </recommendedName>
</protein>
<organism evidence="3 4">
    <name type="scientific">Candidatus Magasanikbacteria bacterium CG10_big_fil_rev_8_21_14_0_10_36_16</name>
    <dbReference type="NCBI Taxonomy" id="1974645"/>
    <lineage>
        <taxon>Bacteria</taxon>
        <taxon>Candidatus Magasanikiibacteriota</taxon>
    </lineage>
</organism>
<feature type="transmembrane region" description="Helical" evidence="1">
    <location>
        <begin position="109"/>
        <end position="134"/>
    </location>
</feature>
<dbReference type="Proteomes" id="UP000230852">
    <property type="component" value="Unassembled WGS sequence"/>
</dbReference>
<evidence type="ECO:0000313" key="4">
    <source>
        <dbReference type="Proteomes" id="UP000230852"/>
    </source>
</evidence>
<keyword evidence="1" id="KW-0812">Transmembrane</keyword>
<feature type="transmembrane region" description="Helical" evidence="1">
    <location>
        <begin position="146"/>
        <end position="163"/>
    </location>
</feature>
<accession>A0A2H0TZ81</accession>
<comment type="caution">
    <text evidence="3">The sequence shown here is derived from an EMBL/GenBank/DDBJ whole genome shotgun (WGS) entry which is preliminary data.</text>
</comment>
<reference evidence="4" key="1">
    <citation type="submission" date="2017-09" db="EMBL/GenBank/DDBJ databases">
        <title>Depth-based differentiation of microbial function through sediment-hosted aquifers and enrichment of novel symbionts in the deep terrestrial subsurface.</title>
        <authorList>
            <person name="Probst A.J."/>
            <person name="Ladd B."/>
            <person name="Jarett J.K."/>
            <person name="Geller-Mcgrath D.E."/>
            <person name="Sieber C.M.K."/>
            <person name="Emerson J.B."/>
            <person name="Anantharaman K."/>
            <person name="Thomas B.C."/>
            <person name="Malmstrom R."/>
            <person name="Stieglmeier M."/>
            <person name="Klingl A."/>
            <person name="Woyke T."/>
            <person name="Ryan C.M."/>
            <person name="Banfield J.F."/>
        </authorList>
    </citation>
    <scope>NUCLEOTIDE SEQUENCE [LARGE SCALE GENOMIC DNA]</scope>
</reference>
<keyword evidence="2" id="KW-0732">Signal</keyword>
<proteinExistence type="predicted"/>
<gene>
    <name evidence="3" type="ORF">COU28_01145</name>
</gene>
<name>A0A2H0TZ81_9BACT</name>
<keyword evidence="1" id="KW-1133">Transmembrane helix</keyword>
<feature type="signal peptide" evidence="2">
    <location>
        <begin position="1"/>
        <end position="21"/>
    </location>
</feature>
<evidence type="ECO:0008006" key="5">
    <source>
        <dbReference type="Google" id="ProtNLM"/>
    </source>
</evidence>
<evidence type="ECO:0000313" key="3">
    <source>
        <dbReference type="EMBL" id="PIR78529.1"/>
    </source>
</evidence>